<feature type="domain" description="Nucleoside transporter/FeoB GTPase Gate" evidence="10">
    <location>
        <begin position="100"/>
        <end position="196"/>
    </location>
</feature>
<dbReference type="InterPro" id="IPR011657">
    <property type="entry name" value="CNT_C_dom"/>
</dbReference>
<dbReference type="PANTHER" id="PTHR10590">
    <property type="entry name" value="SODIUM/NUCLEOSIDE COTRANSPORTER"/>
    <property type="match status" value="1"/>
</dbReference>
<evidence type="ECO:0000256" key="2">
    <source>
        <dbReference type="ARBA" id="ARBA00009033"/>
    </source>
</evidence>
<feature type="transmembrane region" description="Helical" evidence="7">
    <location>
        <begin position="202"/>
        <end position="222"/>
    </location>
</feature>
<accession>A0ABX0JM85</accession>
<evidence type="ECO:0000259" key="10">
    <source>
        <dbReference type="Pfam" id="PF07670"/>
    </source>
</evidence>
<evidence type="ECO:0000313" key="12">
    <source>
        <dbReference type="Proteomes" id="UP000635278"/>
    </source>
</evidence>
<protein>
    <submittedName>
        <fullName evidence="11">NupC/NupG family nucleoside CNT transporter</fullName>
    </submittedName>
</protein>
<keyword evidence="3" id="KW-1003">Cell membrane</keyword>
<evidence type="ECO:0000259" key="9">
    <source>
        <dbReference type="Pfam" id="PF07662"/>
    </source>
</evidence>
<feature type="transmembrane region" description="Helical" evidence="7">
    <location>
        <begin position="129"/>
        <end position="154"/>
    </location>
</feature>
<comment type="subcellular location">
    <subcellularLocation>
        <location evidence="1">Cell membrane</location>
        <topology evidence="1">Multi-pass membrane protein</topology>
    </subcellularLocation>
</comment>
<feature type="transmembrane region" description="Helical" evidence="7">
    <location>
        <begin position="259"/>
        <end position="281"/>
    </location>
</feature>
<dbReference type="InterPro" id="IPR008276">
    <property type="entry name" value="C_nuclsd_transpt"/>
</dbReference>
<dbReference type="Pfam" id="PF07670">
    <property type="entry name" value="Gate"/>
    <property type="match status" value="1"/>
</dbReference>
<dbReference type="InterPro" id="IPR011642">
    <property type="entry name" value="Gate_dom"/>
</dbReference>
<feature type="transmembrane region" description="Helical" evidence="7">
    <location>
        <begin position="95"/>
        <end position="117"/>
    </location>
</feature>
<evidence type="ECO:0000256" key="6">
    <source>
        <dbReference type="ARBA" id="ARBA00023136"/>
    </source>
</evidence>
<keyword evidence="6 7" id="KW-0472">Membrane</keyword>
<sequence length="414" mass="43050">MTVHLRPLLGIAVLLLTGIVFSSDRRRIRARVIGPALLCQIAAGLVMLGLPAGRAALSHVAGAVSWVADFGQAGIAFVFGALASPELTKNLSGGGFIFAISVLPQIIYLSALIAVLYHYNIMQIMARGIGAILTRLIGVSTVEAFSAAMAMFLGQTEVPIAIHPYLASLSRSELLSAMSSGTASISMSMLAAYAGLGVPVEYLLAASCMAMPGGLLFAKLLMPSDGREQPRLTVTETAEIRSANLFDALAVGAGNGLRVAISVAAMLIAFISTIALLNAVLGGIGHQAGFNDLSVGTIMGFVLRPVIWLLGVPWDQSNVVAGIVGTKIAVNEFVAYGNLTPFYQHHLLTPQTLAIASFALCGFANLSSIGVLIGAFGSQCPERRQEVARLGWRAVLAGTLSNLTSAAIAGMFIA</sequence>
<evidence type="ECO:0000256" key="3">
    <source>
        <dbReference type="ARBA" id="ARBA00022475"/>
    </source>
</evidence>
<dbReference type="InterPro" id="IPR002668">
    <property type="entry name" value="CNT_N_dom"/>
</dbReference>
<dbReference type="EMBL" id="WOTB01000005">
    <property type="protein sequence ID" value="NHN84105.1"/>
    <property type="molecule type" value="Genomic_DNA"/>
</dbReference>
<name>A0ABX0JM85_9PROT</name>
<organism evidence="11 12">
    <name type="scientific">Acetobacter musti</name>
    <dbReference type="NCBI Taxonomy" id="864732"/>
    <lineage>
        <taxon>Bacteria</taxon>
        <taxon>Pseudomonadati</taxon>
        <taxon>Pseudomonadota</taxon>
        <taxon>Alphaproteobacteria</taxon>
        <taxon>Acetobacterales</taxon>
        <taxon>Acetobacteraceae</taxon>
        <taxon>Acetobacter</taxon>
    </lineage>
</organism>
<keyword evidence="12" id="KW-1185">Reference proteome</keyword>
<dbReference type="Pfam" id="PF01773">
    <property type="entry name" value="Nucleos_tra2_N"/>
    <property type="match status" value="1"/>
</dbReference>
<feature type="transmembrane region" description="Helical" evidence="7">
    <location>
        <begin position="63"/>
        <end position="83"/>
    </location>
</feature>
<evidence type="ECO:0000313" key="11">
    <source>
        <dbReference type="EMBL" id="NHN84105.1"/>
    </source>
</evidence>
<feature type="transmembrane region" description="Helical" evidence="7">
    <location>
        <begin position="390"/>
        <end position="413"/>
    </location>
</feature>
<comment type="similarity">
    <text evidence="2">Belongs to the concentrative nucleoside transporter (CNT) (TC 2.A.41) family.</text>
</comment>
<dbReference type="RefSeq" id="WP_173582489.1">
    <property type="nucleotide sequence ID" value="NZ_WOTB01000005.1"/>
</dbReference>
<dbReference type="Pfam" id="PF07662">
    <property type="entry name" value="Nucleos_tra2_C"/>
    <property type="match status" value="1"/>
</dbReference>
<evidence type="ECO:0000259" key="8">
    <source>
        <dbReference type="Pfam" id="PF01773"/>
    </source>
</evidence>
<keyword evidence="5 7" id="KW-1133">Transmembrane helix</keyword>
<dbReference type="PANTHER" id="PTHR10590:SF4">
    <property type="entry name" value="SOLUTE CARRIER FAMILY 28 MEMBER 3"/>
    <property type="match status" value="1"/>
</dbReference>
<evidence type="ECO:0000256" key="5">
    <source>
        <dbReference type="ARBA" id="ARBA00022989"/>
    </source>
</evidence>
<dbReference type="Proteomes" id="UP000635278">
    <property type="component" value="Unassembled WGS sequence"/>
</dbReference>
<evidence type="ECO:0000256" key="7">
    <source>
        <dbReference type="SAM" id="Phobius"/>
    </source>
</evidence>
<feature type="domain" description="Concentrative nucleoside transporter C-terminal" evidence="9">
    <location>
        <begin position="202"/>
        <end position="410"/>
    </location>
</feature>
<proteinExistence type="inferred from homology"/>
<feature type="transmembrane region" description="Helical" evidence="7">
    <location>
        <begin position="293"/>
        <end position="311"/>
    </location>
</feature>
<evidence type="ECO:0000256" key="4">
    <source>
        <dbReference type="ARBA" id="ARBA00022692"/>
    </source>
</evidence>
<feature type="domain" description="Concentrative nucleoside transporter N-terminal" evidence="8">
    <location>
        <begin position="9"/>
        <end position="82"/>
    </location>
</feature>
<feature type="transmembrane region" description="Helical" evidence="7">
    <location>
        <begin position="174"/>
        <end position="195"/>
    </location>
</feature>
<feature type="transmembrane region" description="Helical" evidence="7">
    <location>
        <begin position="32"/>
        <end position="51"/>
    </location>
</feature>
<keyword evidence="4 7" id="KW-0812">Transmembrane</keyword>
<gene>
    <name evidence="11" type="ORF">GOB93_05535</name>
</gene>
<evidence type="ECO:0000256" key="1">
    <source>
        <dbReference type="ARBA" id="ARBA00004651"/>
    </source>
</evidence>
<comment type="caution">
    <text evidence="11">The sequence shown here is derived from an EMBL/GenBank/DDBJ whole genome shotgun (WGS) entry which is preliminary data.</text>
</comment>
<feature type="transmembrane region" description="Helical" evidence="7">
    <location>
        <begin position="353"/>
        <end position="378"/>
    </location>
</feature>
<reference evidence="11 12" key="1">
    <citation type="journal article" date="2020" name="Int. J. Syst. Evol. Microbiol.">
        <title>Novel acetic acid bacteria from cider fermentations: Acetobacter conturbans sp. nov. and Acetobacter fallax sp. nov.</title>
        <authorList>
            <person name="Sombolestani A.S."/>
            <person name="Cleenwerck I."/>
            <person name="Cnockaert M."/>
            <person name="Borremans W."/>
            <person name="Wieme A.D."/>
            <person name="De Vuyst L."/>
            <person name="Vandamme P."/>
        </authorList>
    </citation>
    <scope>NUCLEOTIDE SEQUENCE [LARGE SCALE GENOMIC DNA]</scope>
    <source>
        <strain evidence="11 12">LMG 30640</strain>
    </source>
</reference>